<evidence type="ECO:0000313" key="2">
    <source>
        <dbReference type="Proteomes" id="UP001286313"/>
    </source>
</evidence>
<protein>
    <submittedName>
        <fullName evidence="1">Uncharacterized protein</fullName>
    </submittedName>
</protein>
<keyword evidence="2" id="KW-1185">Reference proteome</keyword>
<gene>
    <name evidence="1" type="ORF">Pcinc_027259</name>
</gene>
<comment type="caution">
    <text evidence="1">The sequence shown here is derived from an EMBL/GenBank/DDBJ whole genome shotgun (WGS) entry which is preliminary data.</text>
</comment>
<sequence length="95" mass="10458">MRGDLAENWGGKKEKRYYRSGGLVGKDESVKGWRGTAQQKIVIDAADIQYKSPPSSTTVPLAASEVSLSHFIIPCLTRDPQLLRDNNNKPATKSL</sequence>
<proteinExistence type="predicted"/>
<evidence type="ECO:0000313" key="1">
    <source>
        <dbReference type="EMBL" id="KAK3867270.1"/>
    </source>
</evidence>
<name>A0AAE1F4E8_PETCI</name>
<reference evidence="1" key="1">
    <citation type="submission" date="2023-10" db="EMBL/GenBank/DDBJ databases">
        <title>Genome assemblies of two species of porcelain crab, Petrolisthes cinctipes and Petrolisthes manimaculis (Anomura: Porcellanidae).</title>
        <authorList>
            <person name="Angst P."/>
        </authorList>
    </citation>
    <scope>NUCLEOTIDE SEQUENCE</scope>
    <source>
        <strain evidence="1">PB745_01</strain>
        <tissue evidence="1">Gill</tissue>
    </source>
</reference>
<accession>A0AAE1F4E8</accession>
<dbReference type="EMBL" id="JAWQEG010003247">
    <property type="protein sequence ID" value="KAK3867270.1"/>
    <property type="molecule type" value="Genomic_DNA"/>
</dbReference>
<dbReference type="AlphaFoldDB" id="A0AAE1F4E8"/>
<organism evidence="1 2">
    <name type="scientific">Petrolisthes cinctipes</name>
    <name type="common">Flat porcelain crab</name>
    <dbReference type="NCBI Taxonomy" id="88211"/>
    <lineage>
        <taxon>Eukaryota</taxon>
        <taxon>Metazoa</taxon>
        <taxon>Ecdysozoa</taxon>
        <taxon>Arthropoda</taxon>
        <taxon>Crustacea</taxon>
        <taxon>Multicrustacea</taxon>
        <taxon>Malacostraca</taxon>
        <taxon>Eumalacostraca</taxon>
        <taxon>Eucarida</taxon>
        <taxon>Decapoda</taxon>
        <taxon>Pleocyemata</taxon>
        <taxon>Anomura</taxon>
        <taxon>Galatheoidea</taxon>
        <taxon>Porcellanidae</taxon>
        <taxon>Petrolisthes</taxon>
    </lineage>
</organism>
<dbReference type="Proteomes" id="UP001286313">
    <property type="component" value="Unassembled WGS sequence"/>
</dbReference>